<evidence type="ECO:0000256" key="6">
    <source>
        <dbReference type="ARBA" id="ARBA00038076"/>
    </source>
</evidence>
<feature type="domain" description="ABC3 transporter permease C-terminal" evidence="8">
    <location>
        <begin position="279"/>
        <end position="390"/>
    </location>
</feature>
<keyword evidence="3 7" id="KW-0812">Transmembrane</keyword>
<evidence type="ECO:0000256" key="2">
    <source>
        <dbReference type="ARBA" id="ARBA00022475"/>
    </source>
</evidence>
<comment type="similarity">
    <text evidence="6">Belongs to the ABC-4 integral membrane protein family.</text>
</comment>
<evidence type="ECO:0000256" key="1">
    <source>
        <dbReference type="ARBA" id="ARBA00004651"/>
    </source>
</evidence>
<dbReference type="EMBL" id="UINC01017467">
    <property type="protein sequence ID" value="SVA72458.1"/>
    <property type="molecule type" value="Genomic_DNA"/>
</dbReference>
<accession>A0A381Y605</accession>
<name>A0A381Y605_9ZZZZ</name>
<evidence type="ECO:0000256" key="7">
    <source>
        <dbReference type="SAM" id="Phobius"/>
    </source>
</evidence>
<protein>
    <submittedName>
        <fullName evidence="10">Uncharacterized protein</fullName>
    </submittedName>
</protein>
<evidence type="ECO:0000313" key="10">
    <source>
        <dbReference type="EMBL" id="SVA72458.1"/>
    </source>
</evidence>
<dbReference type="InterPro" id="IPR003838">
    <property type="entry name" value="ABC3_permease_C"/>
</dbReference>
<comment type="subcellular location">
    <subcellularLocation>
        <location evidence="1">Cell membrane</location>
        <topology evidence="1">Multi-pass membrane protein</topology>
    </subcellularLocation>
</comment>
<feature type="transmembrane region" description="Helical" evidence="7">
    <location>
        <begin position="265"/>
        <end position="298"/>
    </location>
</feature>
<dbReference type="GO" id="GO:0005886">
    <property type="term" value="C:plasma membrane"/>
    <property type="evidence" value="ECO:0007669"/>
    <property type="project" value="UniProtKB-SubCell"/>
</dbReference>
<evidence type="ECO:0000259" key="8">
    <source>
        <dbReference type="Pfam" id="PF02687"/>
    </source>
</evidence>
<dbReference type="Pfam" id="PF02687">
    <property type="entry name" value="FtsX"/>
    <property type="match status" value="1"/>
</dbReference>
<keyword evidence="2" id="KW-1003">Cell membrane</keyword>
<sequence length="399" mass="42221">MLIRDILRFTTQSVVSNRMRSSLTALSIGIGVTTVVLLTSIGEGVNQYIVKQFTQFGTTVLAVQPGKANTLGISAGVFNSVRPLSLQDAIALKRAPYVQYSVPVVSGIAPVENGGRQRTVNAIAVGPDFNLAFKFELATGSFLAEDELDRPRAVAVLGSTLRQELFSSEAPIGKRIRVGGERYRIVGVMKPKGEMLGIDLDDSVYIPAARGLELFNREGLHEIDVVYQDGAPTAEVIAGVTRIMMARHGGEDFTITSQQQMLDALGSIIGVLTFAVAALGGISLLVGGVGIFTIMTIAVRERTHEIGLLRAIGAPRYRITQLFLGEAMVLAGLGGAGGLLLAITIVVITTWIMPNFPAQIPLLYAGLSEITAVTIGVAAGLMPARRAASLVPLEALRAG</sequence>
<proteinExistence type="inferred from homology"/>
<evidence type="ECO:0000259" key="9">
    <source>
        <dbReference type="Pfam" id="PF12704"/>
    </source>
</evidence>
<evidence type="ECO:0000256" key="3">
    <source>
        <dbReference type="ARBA" id="ARBA00022692"/>
    </source>
</evidence>
<dbReference type="GO" id="GO:0022857">
    <property type="term" value="F:transmembrane transporter activity"/>
    <property type="evidence" value="ECO:0007669"/>
    <property type="project" value="TreeGrafter"/>
</dbReference>
<feature type="domain" description="MacB-like periplasmic core" evidence="9">
    <location>
        <begin position="21"/>
        <end position="242"/>
    </location>
</feature>
<dbReference type="AlphaFoldDB" id="A0A381Y605"/>
<feature type="transmembrane region" description="Helical" evidence="7">
    <location>
        <begin position="358"/>
        <end position="381"/>
    </location>
</feature>
<dbReference type="PANTHER" id="PTHR30572:SF4">
    <property type="entry name" value="ABC TRANSPORTER PERMEASE YTRF"/>
    <property type="match status" value="1"/>
</dbReference>
<dbReference type="Pfam" id="PF12704">
    <property type="entry name" value="MacB_PCD"/>
    <property type="match status" value="1"/>
</dbReference>
<feature type="transmembrane region" description="Helical" evidence="7">
    <location>
        <begin position="319"/>
        <end position="352"/>
    </location>
</feature>
<reference evidence="10" key="1">
    <citation type="submission" date="2018-05" db="EMBL/GenBank/DDBJ databases">
        <authorList>
            <person name="Lanie J.A."/>
            <person name="Ng W.-L."/>
            <person name="Kazmierczak K.M."/>
            <person name="Andrzejewski T.M."/>
            <person name="Davidsen T.M."/>
            <person name="Wayne K.J."/>
            <person name="Tettelin H."/>
            <person name="Glass J.I."/>
            <person name="Rusch D."/>
            <person name="Podicherti R."/>
            <person name="Tsui H.-C.T."/>
            <person name="Winkler M.E."/>
        </authorList>
    </citation>
    <scope>NUCLEOTIDE SEQUENCE</scope>
</reference>
<keyword evidence="4 7" id="KW-1133">Transmembrane helix</keyword>
<keyword evidence="5 7" id="KW-0472">Membrane</keyword>
<evidence type="ECO:0000256" key="5">
    <source>
        <dbReference type="ARBA" id="ARBA00023136"/>
    </source>
</evidence>
<dbReference type="InterPro" id="IPR025857">
    <property type="entry name" value="MacB_PCD"/>
</dbReference>
<evidence type="ECO:0000256" key="4">
    <source>
        <dbReference type="ARBA" id="ARBA00022989"/>
    </source>
</evidence>
<gene>
    <name evidence="10" type="ORF">METZ01_LOCUS125312</name>
</gene>
<dbReference type="PANTHER" id="PTHR30572">
    <property type="entry name" value="MEMBRANE COMPONENT OF TRANSPORTER-RELATED"/>
    <property type="match status" value="1"/>
</dbReference>
<dbReference type="InterPro" id="IPR050250">
    <property type="entry name" value="Macrolide_Exporter_MacB"/>
</dbReference>
<organism evidence="10">
    <name type="scientific">marine metagenome</name>
    <dbReference type="NCBI Taxonomy" id="408172"/>
    <lineage>
        <taxon>unclassified sequences</taxon>
        <taxon>metagenomes</taxon>
        <taxon>ecological metagenomes</taxon>
    </lineage>
</organism>
<feature type="transmembrane region" description="Helical" evidence="7">
    <location>
        <begin position="21"/>
        <end position="42"/>
    </location>
</feature>